<reference evidence="16" key="1">
    <citation type="journal article" date="2020" name="J Insects Food Feed">
        <title>The yellow mealworm (Tenebrio molitor) genome: a resource for the emerging insects as food and feed industry.</title>
        <authorList>
            <person name="Eriksson T."/>
            <person name="Andere A."/>
            <person name="Kelstrup H."/>
            <person name="Emery V."/>
            <person name="Picard C."/>
        </authorList>
    </citation>
    <scope>NUCLEOTIDE SEQUENCE</scope>
    <source>
        <strain evidence="16">Stoneville</strain>
        <tissue evidence="16">Whole head</tissue>
    </source>
</reference>
<feature type="compositionally biased region" description="Low complexity" evidence="14">
    <location>
        <begin position="43"/>
        <end position="52"/>
    </location>
</feature>
<evidence type="ECO:0000313" key="16">
    <source>
        <dbReference type="EMBL" id="KAH0817630.1"/>
    </source>
</evidence>
<evidence type="ECO:0000256" key="12">
    <source>
        <dbReference type="ARBA" id="ARBA00025466"/>
    </source>
</evidence>
<dbReference type="PROSITE" id="PS50994">
    <property type="entry name" value="INTEGRASE"/>
    <property type="match status" value="1"/>
</dbReference>
<feature type="coiled-coil region" evidence="13">
    <location>
        <begin position="1047"/>
        <end position="1074"/>
    </location>
</feature>
<feature type="compositionally biased region" description="Basic residues" evidence="14">
    <location>
        <begin position="149"/>
        <end position="159"/>
    </location>
</feature>
<keyword evidence="10" id="KW-0805">Transcription regulation</keyword>
<keyword evidence="11" id="KW-0804">Transcription</keyword>
<evidence type="ECO:0000256" key="2">
    <source>
        <dbReference type="ARBA" id="ARBA00012493"/>
    </source>
</evidence>
<dbReference type="InterPro" id="IPR050951">
    <property type="entry name" value="Retrovirus_Pol_polyprotein"/>
</dbReference>
<dbReference type="AlphaFoldDB" id="A0A8J6HF39"/>
<gene>
    <name evidence="16" type="ORF">GEV33_005161</name>
</gene>
<dbReference type="InterPro" id="IPR041588">
    <property type="entry name" value="Integrase_H2C2"/>
</dbReference>
<evidence type="ECO:0000313" key="17">
    <source>
        <dbReference type="Proteomes" id="UP000719412"/>
    </source>
</evidence>
<sequence>MASRDRDVGGKYMSGNEKRKRKLKSKAFIKTQENSLVRYVAITSTSTTNNNKTADEERPQNKQNQEEKLTKGNAETDDEDPLNEQELELDGDQIDEIKQHENESDQNDTTATAVLHNVAIKGNDNADDFELIQGYENVEDVDESDPLTKHSRLRPAKRRSGWEPPAKRRSGWESSAKESSRCDPRDKQTRINPFSVPPPNFNSFQEFLALLNSGSEVTCINENDFKSLSAESRVSTSPVSSTHLRGVTAQLSQSVTPLSVLKEKLESISSLTNSQRQDLFRVLSTHQVVFNKLSGRTDKYMHVIKMHHTTPFLTKGYPIAFSLRPEVEAVIEQRLALGAIKREASPFASPLTVVRNKDGSVRICFDARWVNQRMVADCETPRPPEDLLQSFQSIRFMSAIDLRSSYGQIPLSSESTPRAMNVTLGPEVQEFTIIQHLDKVLSRRKIINLEKSSFLHAEVRFLGRILSSNGAATDPEKVKAIQEFPVPKTAKHLRAILGLCGYYRRFSDRYSDSVVPLTSKTFYLQTDGSGVALGVELYQLVDDGEHGVIGFASRILRGPELMYTLTEKELLAIIFGFHKYRTILSGHRKQNVVADTLSRYPPGSSGLPRRSQNCPVVAPVRTSGGEAISAVFEASGLRDLRDHFTNLRQLQLDDIFLGLMFRAKLGERVAFEGNRFYDKLRILTEEVIQAFNEQYGHFGVSKVYSMVRRYSFFPNMRRQIERFTKSCDLCQRTKHPNRGICDVMYAIIAENPGDLVTVDYYGPLPPSRSRVSYILVVIDAFSKFVKLYPLCRAQARISVRRVVEDFQHVVPIKVILSDHGTQFQSRLWQDTLRQWGITHTMSSIRHPQSNLWERVIKETGFSPYEIIFGRNPPNPLSRLIEPLLPAVDPKPLEQIREEVRANLRRAGEQRRNSRRDAFKVGDLVLLRENPVSDAAGRAWSAIAADFNMSARISRDSDTLKRKYQNMKKRSKARYADEKLKTIITASGRFEETQVISVDEKLRSMLGVQVTGDVSEFDSDSVLHGEEIAYGIFDKEKPVPGPEKKKWSQVAEAKLRLIKLQAEALEADLQWKKEECEAQMKCMLDVHEIQMKLLEKPGIH</sequence>
<dbReference type="Gene3D" id="3.30.420.10">
    <property type="entry name" value="Ribonuclease H-like superfamily/Ribonuclease H"/>
    <property type="match status" value="1"/>
</dbReference>
<dbReference type="EMBL" id="JABDTM020019122">
    <property type="protein sequence ID" value="KAH0817630.1"/>
    <property type="molecule type" value="Genomic_DNA"/>
</dbReference>
<dbReference type="InterPro" id="IPR043128">
    <property type="entry name" value="Rev_trsase/Diguanyl_cyclase"/>
</dbReference>
<dbReference type="SUPFAM" id="SSF56672">
    <property type="entry name" value="DNA/RNA polymerases"/>
    <property type="match status" value="1"/>
</dbReference>
<dbReference type="InterPro" id="IPR041373">
    <property type="entry name" value="RT_RNaseH"/>
</dbReference>
<dbReference type="GO" id="GO:0003676">
    <property type="term" value="F:nucleic acid binding"/>
    <property type="evidence" value="ECO:0007669"/>
    <property type="project" value="InterPro"/>
</dbReference>
<keyword evidence="7" id="KW-0255">Endonuclease</keyword>
<keyword evidence="9" id="KW-0695">RNA-directed DNA polymerase</keyword>
<evidence type="ECO:0000256" key="11">
    <source>
        <dbReference type="ARBA" id="ARBA00023163"/>
    </source>
</evidence>
<keyword evidence="6" id="KW-0540">Nuclease</keyword>
<dbReference type="PANTHER" id="PTHR37984">
    <property type="entry name" value="PROTEIN CBG26694"/>
    <property type="match status" value="1"/>
</dbReference>
<comment type="subunit">
    <text evidence="1">Self-associates forming complexes of several hundred monomers.</text>
</comment>
<evidence type="ECO:0000256" key="9">
    <source>
        <dbReference type="ARBA" id="ARBA00022918"/>
    </source>
</evidence>
<feature type="compositionally biased region" description="Acidic residues" evidence="14">
    <location>
        <begin position="75"/>
        <end position="94"/>
    </location>
</feature>
<evidence type="ECO:0000256" key="13">
    <source>
        <dbReference type="SAM" id="Coils"/>
    </source>
</evidence>
<dbReference type="GO" id="GO:0042575">
    <property type="term" value="C:DNA polymerase complex"/>
    <property type="evidence" value="ECO:0007669"/>
    <property type="project" value="UniProtKB-ARBA"/>
</dbReference>
<evidence type="ECO:0000259" key="15">
    <source>
        <dbReference type="PROSITE" id="PS50994"/>
    </source>
</evidence>
<feature type="compositionally biased region" description="Basic and acidic residues" evidence="14">
    <location>
        <begin position="53"/>
        <end position="70"/>
    </location>
</feature>
<feature type="compositionally biased region" description="Basic residues" evidence="14">
    <location>
        <begin position="18"/>
        <end position="27"/>
    </location>
</feature>
<organism evidence="16 17">
    <name type="scientific">Tenebrio molitor</name>
    <name type="common">Yellow mealworm beetle</name>
    <dbReference type="NCBI Taxonomy" id="7067"/>
    <lineage>
        <taxon>Eukaryota</taxon>
        <taxon>Metazoa</taxon>
        <taxon>Ecdysozoa</taxon>
        <taxon>Arthropoda</taxon>
        <taxon>Hexapoda</taxon>
        <taxon>Insecta</taxon>
        <taxon>Pterygota</taxon>
        <taxon>Neoptera</taxon>
        <taxon>Endopterygota</taxon>
        <taxon>Coleoptera</taxon>
        <taxon>Polyphaga</taxon>
        <taxon>Cucujiformia</taxon>
        <taxon>Tenebrionidae</taxon>
        <taxon>Tenebrio</taxon>
    </lineage>
</organism>
<evidence type="ECO:0000256" key="7">
    <source>
        <dbReference type="ARBA" id="ARBA00022759"/>
    </source>
</evidence>
<dbReference type="Gene3D" id="3.30.70.270">
    <property type="match status" value="2"/>
</dbReference>
<evidence type="ECO:0000256" key="8">
    <source>
        <dbReference type="ARBA" id="ARBA00022801"/>
    </source>
</evidence>
<dbReference type="Pfam" id="PF17917">
    <property type="entry name" value="RT_RNaseH"/>
    <property type="match status" value="1"/>
</dbReference>
<dbReference type="GO" id="GO:0016787">
    <property type="term" value="F:hydrolase activity"/>
    <property type="evidence" value="ECO:0007669"/>
    <property type="project" value="UniProtKB-KW"/>
</dbReference>
<feature type="compositionally biased region" description="Basic and acidic residues" evidence="14">
    <location>
        <begin position="175"/>
        <end position="189"/>
    </location>
</feature>
<dbReference type="GO" id="GO:0004519">
    <property type="term" value="F:endonuclease activity"/>
    <property type="evidence" value="ECO:0007669"/>
    <property type="project" value="UniProtKB-KW"/>
</dbReference>
<evidence type="ECO:0000256" key="14">
    <source>
        <dbReference type="SAM" id="MobiDB-lite"/>
    </source>
</evidence>
<comment type="function">
    <text evidence="12">Involved in transvection phenomena (= synapsis-dependent gene expression), where the synaptic pairing of chromosomes carrying genes with which zeste interacts influences the expression of these genes. Zeste binds to DNA and stimulates transcription from a nearby promoter.</text>
</comment>
<dbReference type="GO" id="GO:0015074">
    <property type="term" value="P:DNA integration"/>
    <property type="evidence" value="ECO:0007669"/>
    <property type="project" value="InterPro"/>
</dbReference>
<dbReference type="InterPro" id="IPR036397">
    <property type="entry name" value="RNaseH_sf"/>
</dbReference>
<protein>
    <recommendedName>
        <fullName evidence="3">Regulatory protein zeste</fullName>
        <ecNumber evidence="2">2.7.7.49</ecNumber>
    </recommendedName>
</protein>
<keyword evidence="8" id="KW-0378">Hydrolase</keyword>
<dbReference type="Pfam" id="PF17921">
    <property type="entry name" value="Integrase_H2C2"/>
    <property type="match status" value="1"/>
</dbReference>
<feature type="region of interest" description="Disordered" evidence="14">
    <location>
        <begin position="42"/>
        <end position="110"/>
    </location>
</feature>
<dbReference type="Gene3D" id="3.10.10.10">
    <property type="entry name" value="HIV Type 1 Reverse Transcriptase, subunit A, domain 1"/>
    <property type="match status" value="1"/>
</dbReference>
<feature type="region of interest" description="Disordered" evidence="14">
    <location>
        <begin position="1"/>
        <end position="28"/>
    </location>
</feature>
<feature type="region of interest" description="Disordered" evidence="14">
    <location>
        <begin position="140"/>
        <end position="197"/>
    </location>
</feature>
<comment type="caution">
    <text evidence="16">The sequence shown here is derived from an EMBL/GenBank/DDBJ whole genome shotgun (WGS) entry which is preliminary data.</text>
</comment>
<dbReference type="InterPro" id="IPR043502">
    <property type="entry name" value="DNA/RNA_pol_sf"/>
</dbReference>
<name>A0A8J6HF39_TENMO</name>
<dbReference type="EC" id="2.7.7.49" evidence="2"/>
<accession>A0A8J6HF39</accession>
<evidence type="ECO:0000256" key="4">
    <source>
        <dbReference type="ARBA" id="ARBA00022679"/>
    </source>
</evidence>
<keyword evidence="4" id="KW-0808">Transferase</keyword>
<evidence type="ECO:0000256" key="3">
    <source>
        <dbReference type="ARBA" id="ARBA00016807"/>
    </source>
</evidence>
<keyword evidence="5" id="KW-0548">Nucleotidyltransferase</keyword>
<dbReference type="PANTHER" id="PTHR37984:SF5">
    <property type="entry name" value="PROTEIN NYNRIN-LIKE"/>
    <property type="match status" value="1"/>
</dbReference>
<dbReference type="InterPro" id="IPR028002">
    <property type="entry name" value="Myb_DNA-bind_5"/>
</dbReference>
<dbReference type="Proteomes" id="UP000719412">
    <property type="component" value="Unassembled WGS sequence"/>
</dbReference>
<dbReference type="GO" id="GO:0003964">
    <property type="term" value="F:RNA-directed DNA polymerase activity"/>
    <property type="evidence" value="ECO:0007669"/>
    <property type="project" value="UniProtKB-KW"/>
</dbReference>
<reference evidence="16" key="2">
    <citation type="submission" date="2021-08" db="EMBL/GenBank/DDBJ databases">
        <authorList>
            <person name="Eriksson T."/>
        </authorList>
    </citation>
    <scope>NUCLEOTIDE SEQUENCE</scope>
    <source>
        <strain evidence="16">Stoneville</strain>
        <tissue evidence="16">Whole head</tissue>
    </source>
</reference>
<dbReference type="SUPFAM" id="SSF53098">
    <property type="entry name" value="Ribonuclease H-like"/>
    <property type="match status" value="1"/>
</dbReference>
<evidence type="ECO:0000256" key="1">
    <source>
        <dbReference type="ARBA" id="ARBA00011764"/>
    </source>
</evidence>
<dbReference type="Gene3D" id="1.10.340.70">
    <property type="match status" value="1"/>
</dbReference>
<keyword evidence="17" id="KW-1185">Reference proteome</keyword>
<dbReference type="Pfam" id="PF00665">
    <property type="entry name" value="rve"/>
    <property type="match status" value="1"/>
</dbReference>
<dbReference type="InterPro" id="IPR001584">
    <property type="entry name" value="Integrase_cat-core"/>
</dbReference>
<proteinExistence type="predicted"/>
<evidence type="ECO:0000256" key="10">
    <source>
        <dbReference type="ARBA" id="ARBA00023015"/>
    </source>
</evidence>
<feature type="domain" description="Integrase catalytic" evidence="15">
    <location>
        <begin position="748"/>
        <end position="850"/>
    </location>
</feature>
<keyword evidence="13" id="KW-0175">Coiled coil</keyword>
<dbReference type="Pfam" id="PF13873">
    <property type="entry name" value="Myb_DNA-bind_5"/>
    <property type="match status" value="1"/>
</dbReference>
<evidence type="ECO:0000256" key="6">
    <source>
        <dbReference type="ARBA" id="ARBA00022722"/>
    </source>
</evidence>
<dbReference type="InterPro" id="IPR012337">
    <property type="entry name" value="RNaseH-like_sf"/>
</dbReference>
<evidence type="ECO:0000256" key="5">
    <source>
        <dbReference type="ARBA" id="ARBA00022695"/>
    </source>
</evidence>